<feature type="signal peptide" evidence="2">
    <location>
        <begin position="1"/>
        <end position="29"/>
    </location>
</feature>
<feature type="chain" id="PRO_5042847289" evidence="2">
    <location>
        <begin position="30"/>
        <end position="459"/>
    </location>
</feature>
<name>A0AAN1WLR9_9GAMM</name>
<accession>A0AAN1WLR9</accession>
<dbReference type="EMBL" id="AP023086">
    <property type="protein sequence ID" value="BCD99929.1"/>
    <property type="molecule type" value="Genomic_DNA"/>
</dbReference>
<sequence length="459" mass="49701">MTVLSHSIKSKLMCIFLCLGVISCGSSGGDNSETKKPVNGGETSSTSSVASNNVKVNLVFPTNLSNLGGVDHSQIQLYVETNDNFGEAVDVTVNDISLTVFNDLWRTDGELIYLQGLESPTLDINVTSEYGYTESSQFMIANNTAIMGGSIYAIDLFFDNVGSVIYAIDENKSALIEVNINSNNRREIYESENILEQKLVRGAFADSQIYLIEEGASLESPISLLTVDSSGVVIDQFNSTSPVNQPVSVFIDNSKELLSSENDLVAYILDGDANDSLSQWFLDGEYKGENYPLLVSTDESTGFSSNYVPSAAIKLGDSILLSRERSSSDGFSSGSLVEVNFAPKQNTYTAKANVFASIDNEYGRIQKPTAMALTHDKTTLYIADQDKIWSMDLTKDDKPFKLITSSSIIPQKLGNGPRLGSFITAIEVHPKYNILYVAAGAQGIIAIDVATGDRITVAK</sequence>
<dbReference type="KEGG" id="marq:MARGE09_P4131"/>
<evidence type="ECO:0000256" key="1">
    <source>
        <dbReference type="SAM" id="MobiDB-lite"/>
    </source>
</evidence>
<dbReference type="Proteomes" id="UP001320119">
    <property type="component" value="Chromosome"/>
</dbReference>
<organism evidence="3 4">
    <name type="scientific">Marinagarivorans cellulosilyticus</name>
    <dbReference type="NCBI Taxonomy" id="2721545"/>
    <lineage>
        <taxon>Bacteria</taxon>
        <taxon>Pseudomonadati</taxon>
        <taxon>Pseudomonadota</taxon>
        <taxon>Gammaproteobacteria</taxon>
        <taxon>Cellvibrionales</taxon>
        <taxon>Cellvibrionaceae</taxon>
        <taxon>Marinagarivorans</taxon>
    </lineage>
</organism>
<keyword evidence="4" id="KW-1185">Reference proteome</keyword>
<feature type="region of interest" description="Disordered" evidence="1">
    <location>
        <begin position="27"/>
        <end position="48"/>
    </location>
</feature>
<reference evidence="3 4" key="1">
    <citation type="journal article" date="2022" name="IScience">
        <title>An ultrasensitive nanofiber-based assay for enzymatic hydrolysis and deep-sea microbial degradation of cellulose.</title>
        <authorList>
            <person name="Tsudome M."/>
            <person name="Tachioka M."/>
            <person name="Miyazaki M."/>
            <person name="Uchimura K."/>
            <person name="Tsuda M."/>
            <person name="Takaki Y."/>
            <person name="Deguchi S."/>
        </authorList>
    </citation>
    <scope>NUCLEOTIDE SEQUENCE [LARGE SCALE GENOMIC DNA]</scope>
    <source>
        <strain evidence="3 4">GE09</strain>
    </source>
</reference>
<protein>
    <submittedName>
        <fullName evidence="3">Uncharacterized protein</fullName>
    </submittedName>
</protein>
<dbReference type="SUPFAM" id="SSF75011">
    <property type="entry name" value="3-carboxy-cis,cis-mucoante lactonizing enzyme"/>
    <property type="match status" value="1"/>
</dbReference>
<dbReference type="AlphaFoldDB" id="A0AAN1WLR9"/>
<evidence type="ECO:0000256" key="2">
    <source>
        <dbReference type="SAM" id="SignalP"/>
    </source>
</evidence>
<evidence type="ECO:0000313" key="4">
    <source>
        <dbReference type="Proteomes" id="UP001320119"/>
    </source>
</evidence>
<dbReference type="RefSeq" id="WP_236985229.1">
    <property type="nucleotide sequence ID" value="NZ_AP023086.1"/>
</dbReference>
<proteinExistence type="predicted"/>
<evidence type="ECO:0000313" key="3">
    <source>
        <dbReference type="EMBL" id="BCD99929.1"/>
    </source>
</evidence>
<gene>
    <name evidence="3" type="ORF">MARGE09_P4131</name>
</gene>
<keyword evidence="2" id="KW-0732">Signal</keyword>